<dbReference type="Gramene" id="KRH75530">
    <property type="protein sequence ID" value="KRH75530"/>
    <property type="gene ID" value="GLYMA_01G090000"/>
</dbReference>
<dbReference type="InParanoid" id="A0A0R0L8K5"/>
<dbReference type="EnsemblPlants" id="KRH75530">
    <property type="protein sequence ID" value="KRH75530"/>
    <property type="gene ID" value="GLYMA_01G090000"/>
</dbReference>
<dbReference type="PANTHER" id="PTHR22930">
    <property type="match status" value="1"/>
</dbReference>
<accession>A0A0R0L8K5</accession>
<keyword evidence="4" id="KW-1185">Reference proteome</keyword>
<proteinExistence type="predicted"/>
<evidence type="ECO:0000313" key="2">
    <source>
        <dbReference type="EMBL" id="KRH75530.1"/>
    </source>
</evidence>
<dbReference type="InterPro" id="IPR045249">
    <property type="entry name" value="HARBI1-like"/>
</dbReference>
<evidence type="ECO:0000313" key="4">
    <source>
        <dbReference type="Proteomes" id="UP000008827"/>
    </source>
</evidence>
<name>A0A0R0L8K5_SOYBN</name>
<dbReference type="Proteomes" id="UP000008827">
    <property type="component" value="Chromosome 1"/>
</dbReference>
<dbReference type="AlphaFoldDB" id="A0A0R0L8K5"/>
<gene>
    <name evidence="2" type="ORF">GLYMA_01G090000</name>
</gene>
<organism evidence="2">
    <name type="scientific">Glycine max</name>
    <name type="common">Soybean</name>
    <name type="synonym">Glycine hispida</name>
    <dbReference type="NCBI Taxonomy" id="3847"/>
    <lineage>
        <taxon>Eukaryota</taxon>
        <taxon>Viridiplantae</taxon>
        <taxon>Streptophyta</taxon>
        <taxon>Embryophyta</taxon>
        <taxon>Tracheophyta</taxon>
        <taxon>Spermatophyta</taxon>
        <taxon>Magnoliopsida</taxon>
        <taxon>eudicotyledons</taxon>
        <taxon>Gunneridae</taxon>
        <taxon>Pentapetalae</taxon>
        <taxon>rosids</taxon>
        <taxon>fabids</taxon>
        <taxon>Fabales</taxon>
        <taxon>Fabaceae</taxon>
        <taxon>Papilionoideae</taxon>
        <taxon>50 kb inversion clade</taxon>
        <taxon>NPAAA clade</taxon>
        <taxon>indigoferoid/millettioid clade</taxon>
        <taxon>Phaseoleae</taxon>
        <taxon>Glycine</taxon>
        <taxon>Glycine subgen. Soja</taxon>
    </lineage>
</organism>
<dbReference type="EMBL" id="CM000834">
    <property type="protein sequence ID" value="KRH75530.1"/>
    <property type="molecule type" value="Genomic_DNA"/>
</dbReference>
<dbReference type="PANTHER" id="PTHR22930:SF221">
    <property type="entry name" value="NUCLEASE HARBI1"/>
    <property type="match status" value="1"/>
</dbReference>
<protein>
    <recommendedName>
        <fullName evidence="1">DUF8040 domain-containing protein</fullName>
    </recommendedName>
</protein>
<dbReference type="InterPro" id="IPR058353">
    <property type="entry name" value="DUF8040"/>
</dbReference>
<dbReference type="STRING" id="3847.A0A0R0L8K5"/>
<reference evidence="2" key="3">
    <citation type="submission" date="2018-07" db="EMBL/GenBank/DDBJ databases">
        <title>WGS assembly of Glycine max.</title>
        <authorList>
            <person name="Schmutz J."/>
            <person name="Cannon S."/>
            <person name="Schlueter J."/>
            <person name="Ma J."/>
            <person name="Mitros T."/>
            <person name="Nelson W."/>
            <person name="Hyten D."/>
            <person name="Song Q."/>
            <person name="Thelen J."/>
            <person name="Cheng J."/>
            <person name="Xu D."/>
            <person name="Hellsten U."/>
            <person name="May G."/>
            <person name="Yu Y."/>
            <person name="Sakurai T."/>
            <person name="Umezawa T."/>
            <person name="Bhattacharyya M."/>
            <person name="Sandhu D."/>
            <person name="Valliyodan B."/>
            <person name="Lindquist E."/>
            <person name="Peto M."/>
            <person name="Grant D."/>
            <person name="Shu S."/>
            <person name="Goodstein D."/>
            <person name="Barry K."/>
            <person name="Futrell-Griggs M."/>
            <person name="Abernathy B."/>
            <person name="Du J."/>
            <person name="Tian Z."/>
            <person name="Zhu L."/>
            <person name="Gill N."/>
            <person name="Joshi T."/>
            <person name="Libault M."/>
            <person name="Sethuraman A."/>
            <person name="Zhang X."/>
            <person name="Shinozaki K."/>
            <person name="Nguyen H."/>
            <person name="Wing R."/>
            <person name="Cregan P."/>
            <person name="Specht J."/>
            <person name="Grimwood J."/>
            <person name="Rokhsar D."/>
            <person name="Stacey G."/>
            <person name="Shoemaker R."/>
            <person name="Jackson S."/>
        </authorList>
    </citation>
    <scope>NUCLEOTIDE SEQUENCE</scope>
    <source>
        <tissue evidence="2">Callus</tissue>
    </source>
</reference>
<reference evidence="2 3" key="1">
    <citation type="journal article" date="2010" name="Nature">
        <title>Genome sequence of the palaeopolyploid soybean.</title>
        <authorList>
            <person name="Schmutz J."/>
            <person name="Cannon S.B."/>
            <person name="Schlueter J."/>
            <person name="Ma J."/>
            <person name="Mitros T."/>
            <person name="Nelson W."/>
            <person name="Hyten D.L."/>
            <person name="Song Q."/>
            <person name="Thelen J.J."/>
            <person name="Cheng J."/>
            <person name="Xu D."/>
            <person name="Hellsten U."/>
            <person name="May G.D."/>
            <person name="Yu Y."/>
            <person name="Sakurai T."/>
            <person name="Umezawa T."/>
            <person name="Bhattacharyya M.K."/>
            <person name="Sandhu D."/>
            <person name="Valliyodan B."/>
            <person name="Lindquist E."/>
            <person name="Peto M."/>
            <person name="Grant D."/>
            <person name="Shu S."/>
            <person name="Goodstein D."/>
            <person name="Barry K."/>
            <person name="Futrell-Griggs M."/>
            <person name="Abernathy B."/>
            <person name="Du J."/>
            <person name="Tian Z."/>
            <person name="Zhu L."/>
            <person name="Gill N."/>
            <person name="Joshi T."/>
            <person name="Libault M."/>
            <person name="Sethuraman A."/>
            <person name="Zhang X.-C."/>
            <person name="Shinozaki K."/>
            <person name="Nguyen H.T."/>
            <person name="Wing R.A."/>
            <person name="Cregan P."/>
            <person name="Specht J."/>
            <person name="Grimwood J."/>
            <person name="Rokhsar D."/>
            <person name="Stacey G."/>
            <person name="Shoemaker R.C."/>
            <person name="Jackson S.A."/>
        </authorList>
    </citation>
    <scope>NUCLEOTIDE SEQUENCE</scope>
    <source>
        <strain evidence="3">cv. Williams 82</strain>
        <tissue evidence="2">Callus</tissue>
    </source>
</reference>
<evidence type="ECO:0000313" key="3">
    <source>
        <dbReference type="EnsemblPlants" id="KRH75530"/>
    </source>
</evidence>
<evidence type="ECO:0000259" key="1">
    <source>
        <dbReference type="Pfam" id="PF26138"/>
    </source>
</evidence>
<reference evidence="3" key="2">
    <citation type="submission" date="2018-02" db="UniProtKB">
        <authorList>
            <consortium name="EnsemblPlants"/>
        </authorList>
    </citation>
    <scope>IDENTIFICATION</scope>
    <source>
        <strain evidence="3">Williams 82</strain>
    </source>
</reference>
<dbReference type="Pfam" id="PF26138">
    <property type="entry name" value="DUF8040"/>
    <property type="match status" value="1"/>
</dbReference>
<feature type="domain" description="DUF8040" evidence="1">
    <location>
        <begin position="1"/>
        <end position="62"/>
    </location>
</feature>
<sequence>MKKLVFLELCDILETKYNLKKTQNVNIYEQVGLFLYILSQPGFVRNCEIISRHFHSVLEVVCMFANDIIKFVDPSFRDTLDEILKDAKYHSYFRDCIGAIDDTHIQVWVPYHLQRVYIGRKGFTTTNIMVVCDFSMCFTFVWAGKYYFVDSGYPTFMGFLGS</sequence>